<evidence type="ECO:0000259" key="2">
    <source>
        <dbReference type="Pfam" id="PF03107"/>
    </source>
</evidence>
<dbReference type="InterPro" id="IPR053192">
    <property type="entry name" value="Vacuole_Formation_Reg"/>
</dbReference>
<evidence type="ECO:0000313" key="3">
    <source>
        <dbReference type="EMBL" id="CDY25207.1"/>
    </source>
</evidence>
<sequence length="151" mass="17338">MYLLTSCHQDHPSPAPSLLHLLNCTSHELSCGVCRKTVDVNYGSYSCNKGCHYAVHSKCATRKEVWDGKDLEGVPEEEEEILEPLLWIDEETIQHFSHGHRHLKINRNGRHENKFCQACTLPITVSDRFYSCIKCEFVLHDKHPVTLCYGK</sequence>
<dbReference type="Proteomes" id="UP000028999">
    <property type="component" value="Unassembled WGS sequence"/>
</dbReference>
<keyword evidence="4" id="KW-1185">Reference proteome</keyword>
<proteinExistence type="predicted"/>
<keyword evidence="1" id="KW-0677">Repeat</keyword>
<dbReference type="PANTHER" id="PTHR32410:SF210">
    <property type="entry name" value="CYSTEINE_HISTIDINE-RICH C1 DOMAIN FAMILY PROTEIN"/>
    <property type="match status" value="1"/>
</dbReference>
<evidence type="ECO:0000256" key="1">
    <source>
        <dbReference type="ARBA" id="ARBA00022737"/>
    </source>
</evidence>
<name>A0A078GJ41_BRANA</name>
<dbReference type="InterPro" id="IPR046349">
    <property type="entry name" value="C1-like_sf"/>
</dbReference>
<dbReference type="InterPro" id="IPR004146">
    <property type="entry name" value="DC1"/>
</dbReference>
<dbReference type="PANTHER" id="PTHR32410">
    <property type="entry name" value="CYSTEINE/HISTIDINE-RICH C1 DOMAIN FAMILY PROTEIN"/>
    <property type="match status" value="1"/>
</dbReference>
<dbReference type="SUPFAM" id="SSF57889">
    <property type="entry name" value="Cysteine-rich domain"/>
    <property type="match status" value="1"/>
</dbReference>
<dbReference type="Gramene" id="CDY25207">
    <property type="protein sequence ID" value="CDY25207"/>
    <property type="gene ID" value="GSBRNA2T00029167001"/>
</dbReference>
<feature type="domain" description="DC1" evidence="2">
    <location>
        <begin position="96"/>
        <end position="141"/>
    </location>
</feature>
<dbReference type="Pfam" id="PF03107">
    <property type="entry name" value="C1_2"/>
    <property type="match status" value="2"/>
</dbReference>
<dbReference type="AlphaFoldDB" id="A0A078GJ41"/>
<evidence type="ECO:0000313" key="4">
    <source>
        <dbReference type="Proteomes" id="UP000028999"/>
    </source>
</evidence>
<gene>
    <name evidence="3" type="primary">BnaC06g04320D</name>
    <name evidence="3" type="ORF">GSBRNA2T00029167001</name>
</gene>
<dbReference type="PaxDb" id="3708-A0A078GJ41"/>
<protein>
    <submittedName>
        <fullName evidence="3">BnaC06g04320D protein</fullName>
    </submittedName>
</protein>
<accession>A0A078GJ41</accession>
<organism evidence="3 4">
    <name type="scientific">Brassica napus</name>
    <name type="common">Rape</name>
    <dbReference type="NCBI Taxonomy" id="3708"/>
    <lineage>
        <taxon>Eukaryota</taxon>
        <taxon>Viridiplantae</taxon>
        <taxon>Streptophyta</taxon>
        <taxon>Embryophyta</taxon>
        <taxon>Tracheophyta</taxon>
        <taxon>Spermatophyta</taxon>
        <taxon>Magnoliopsida</taxon>
        <taxon>eudicotyledons</taxon>
        <taxon>Gunneridae</taxon>
        <taxon>Pentapetalae</taxon>
        <taxon>rosids</taxon>
        <taxon>malvids</taxon>
        <taxon>Brassicales</taxon>
        <taxon>Brassicaceae</taxon>
        <taxon>Brassiceae</taxon>
        <taxon>Brassica</taxon>
    </lineage>
</organism>
<dbReference type="EMBL" id="LK032170">
    <property type="protein sequence ID" value="CDY25207.1"/>
    <property type="molecule type" value="Genomic_DNA"/>
</dbReference>
<reference evidence="3 4" key="1">
    <citation type="journal article" date="2014" name="Science">
        <title>Plant genetics. Early allopolyploid evolution in the post-Neolithic Brassica napus oilseed genome.</title>
        <authorList>
            <person name="Chalhoub B."/>
            <person name="Denoeud F."/>
            <person name="Liu S."/>
            <person name="Parkin I.A."/>
            <person name="Tang H."/>
            <person name="Wang X."/>
            <person name="Chiquet J."/>
            <person name="Belcram H."/>
            <person name="Tong C."/>
            <person name="Samans B."/>
            <person name="Correa M."/>
            <person name="Da Silva C."/>
            <person name="Just J."/>
            <person name="Falentin C."/>
            <person name="Koh C.S."/>
            <person name="Le Clainche I."/>
            <person name="Bernard M."/>
            <person name="Bento P."/>
            <person name="Noel B."/>
            <person name="Labadie K."/>
            <person name="Alberti A."/>
            <person name="Charles M."/>
            <person name="Arnaud D."/>
            <person name="Guo H."/>
            <person name="Daviaud C."/>
            <person name="Alamery S."/>
            <person name="Jabbari K."/>
            <person name="Zhao M."/>
            <person name="Edger P.P."/>
            <person name="Chelaifa H."/>
            <person name="Tack D."/>
            <person name="Lassalle G."/>
            <person name="Mestiri I."/>
            <person name="Schnel N."/>
            <person name="Le Paslier M.C."/>
            <person name="Fan G."/>
            <person name="Renault V."/>
            <person name="Bayer P.E."/>
            <person name="Golicz A.A."/>
            <person name="Manoli S."/>
            <person name="Lee T.H."/>
            <person name="Thi V.H."/>
            <person name="Chalabi S."/>
            <person name="Hu Q."/>
            <person name="Fan C."/>
            <person name="Tollenaere R."/>
            <person name="Lu Y."/>
            <person name="Battail C."/>
            <person name="Shen J."/>
            <person name="Sidebottom C.H."/>
            <person name="Wang X."/>
            <person name="Canaguier A."/>
            <person name="Chauveau A."/>
            <person name="Berard A."/>
            <person name="Deniot G."/>
            <person name="Guan M."/>
            <person name="Liu Z."/>
            <person name="Sun F."/>
            <person name="Lim Y.P."/>
            <person name="Lyons E."/>
            <person name="Town C.D."/>
            <person name="Bancroft I."/>
            <person name="Wang X."/>
            <person name="Meng J."/>
            <person name="Ma J."/>
            <person name="Pires J.C."/>
            <person name="King G.J."/>
            <person name="Brunel D."/>
            <person name="Delourme R."/>
            <person name="Renard M."/>
            <person name="Aury J.M."/>
            <person name="Adams K.L."/>
            <person name="Batley J."/>
            <person name="Snowdon R.J."/>
            <person name="Tost J."/>
            <person name="Edwards D."/>
            <person name="Zhou Y."/>
            <person name="Hua W."/>
            <person name="Sharpe A.G."/>
            <person name="Paterson A.H."/>
            <person name="Guan C."/>
            <person name="Wincker P."/>
        </authorList>
    </citation>
    <scope>NUCLEOTIDE SEQUENCE [LARGE SCALE GENOMIC DNA]</scope>
    <source>
        <strain evidence="4">cv. Darmor-bzh</strain>
    </source>
</reference>
<feature type="domain" description="DC1" evidence="2">
    <location>
        <begin position="25"/>
        <end position="60"/>
    </location>
</feature>
<dbReference type="OMA" id="HEVKREY"/>